<organism evidence="3">
    <name type="scientific">Methanosarcina barkeri (strain Fusaro / DSM 804)</name>
    <dbReference type="NCBI Taxonomy" id="269797"/>
    <lineage>
        <taxon>Archaea</taxon>
        <taxon>Methanobacteriati</taxon>
        <taxon>Methanobacteriota</taxon>
        <taxon>Stenosarchaea group</taxon>
        <taxon>Methanomicrobia</taxon>
        <taxon>Methanosarcinales</taxon>
        <taxon>Methanosarcinaceae</taxon>
        <taxon>Methanosarcina</taxon>
    </lineage>
</organism>
<dbReference type="EMBL" id="CP000099">
    <property type="protein sequence ID" value="AAZ70471.1"/>
    <property type="molecule type" value="Genomic_DNA"/>
</dbReference>
<dbReference type="HOGENOM" id="CLU_2550231_0_0_2"/>
<feature type="coiled-coil region" evidence="1">
    <location>
        <begin position="51"/>
        <end position="78"/>
    </location>
</feature>
<keyword evidence="2" id="KW-0812">Transmembrane</keyword>
<gene>
    <name evidence="3" type="ordered locus">Mbar_A1519</name>
</gene>
<reference evidence="3" key="1">
    <citation type="submission" date="2006-06" db="EMBL/GenBank/DDBJ databases">
        <title>Complete sequence of chromosome 1 of Methanosarcina barkeri str. fusaro.</title>
        <authorList>
            <person name="Copeland A."/>
            <person name="Lucas S."/>
            <person name="Lapidus A."/>
            <person name="Barry K."/>
            <person name="Detter J.C."/>
            <person name="Glavina T."/>
            <person name="Hammon N."/>
            <person name="Israni S."/>
            <person name="Pitluck S."/>
            <person name="Goodwin L.A."/>
            <person name="Saunders E.H."/>
            <person name="Schmutz J."/>
            <person name="Larimer F."/>
            <person name="Land M."/>
            <person name="Anderson I."/>
            <person name="Richardson P."/>
        </authorList>
    </citation>
    <scope>NUCLEOTIDE SEQUENCE</scope>
    <source>
        <strain evidence="3">Fusaro</strain>
    </source>
</reference>
<dbReference type="AlphaFoldDB" id="Q46CC1"/>
<proteinExistence type="predicted"/>
<evidence type="ECO:0000313" key="3">
    <source>
        <dbReference type="EMBL" id="AAZ70471.1"/>
    </source>
</evidence>
<evidence type="ECO:0000256" key="1">
    <source>
        <dbReference type="SAM" id="Coils"/>
    </source>
</evidence>
<accession>Q46CC1</accession>
<keyword evidence="2" id="KW-1133">Transmembrane helix</keyword>
<name>Q46CC1_METBF</name>
<keyword evidence="2" id="KW-0472">Membrane</keyword>
<keyword evidence="1" id="KW-0175">Coiled coil</keyword>
<evidence type="ECO:0000256" key="2">
    <source>
        <dbReference type="SAM" id="Phobius"/>
    </source>
</evidence>
<sequence>MVRIRRVNFENWLECITHHVYTLRLQRIIRKIYLLFSSFSMMTYDMSLLFSSNLEDEKKKFSEELSIYREKQDKLIEEFNES</sequence>
<protein>
    <submittedName>
        <fullName evidence="3">Uncharacterized protein</fullName>
    </submittedName>
</protein>
<dbReference type="KEGG" id="mba:Mbar_A1519"/>
<dbReference type="PaxDb" id="269797-Mbar_A1519"/>
<feature type="transmembrane region" description="Helical" evidence="2">
    <location>
        <begin position="32"/>
        <end position="50"/>
    </location>
</feature>